<dbReference type="EnsemblPlants" id="QL08p028929:mrna">
    <property type="protein sequence ID" value="QL08p028929:mrna"/>
    <property type="gene ID" value="QL08p028929"/>
</dbReference>
<keyword evidence="2" id="KW-0813">Transport</keyword>
<dbReference type="Gramene" id="QL08p028929:mrna">
    <property type="protein sequence ID" value="QL08p028929:mrna"/>
    <property type="gene ID" value="QL08p028929"/>
</dbReference>
<dbReference type="PROSITE" id="PS50836">
    <property type="entry name" value="DOMON"/>
    <property type="match status" value="1"/>
</dbReference>
<evidence type="ECO:0000256" key="3">
    <source>
        <dbReference type="ARBA" id="ARBA00022729"/>
    </source>
</evidence>
<dbReference type="OMA" id="LHWNYIP"/>
<organism evidence="7 8">
    <name type="scientific">Quercus lobata</name>
    <name type="common">Valley oak</name>
    <dbReference type="NCBI Taxonomy" id="97700"/>
    <lineage>
        <taxon>Eukaryota</taxon>
        <taxon>Viridiplantae</taxon>
        <taxon>Streptophyta</taxon>
        <taxon>Embryophyta</taxon>
        <taxon>Tracheophyta</taxon>
        <taxon>Spermatophyta</taxon>
        <taxon>Magnoliopsida</taxon>
        <taxon>eudicotyledons</taxon>
        <taxon>Gunneridae</taxon>
        <taxon>Pentapetalae</taxon>
        <taxon>rosids</taxon>
        <taxon>fabids</taxon>
        <taxon>Fagales</taxon>
        <taxon>Fagaceae</taxon>
        <taxon>Quercus</taxon>
    </lineage>
</organism>
<comment type="subcellular location">
    <subcellularLocation>
        <location evidence="1">Membrane</location>
    </subcellularLocation>
</comment>
<accession>A0A7N2MAS6</accession>
<keyword evidence="4" id="KW-0249">Electron transport</keyword>
<dbReference type="InParanoid" id="A0A7N2MAS6"/>
<dbReference type="PANTHER" id="PTHR23130:SF159">
    <property type="entry name" value="OS08G0335600 PROTEIN"/>
    <property type="match status" value="1"/>
</dbReference>
<dbReference type="Proteomes" id="UP000594261">
    <property type="component" value="Chromosome 8"/>
</dbReference>
<protein>
    <recommendedName>
        <fullName evidence="6">DOMON domain-containing protein</fullName>
    </recommendedName>
</protein>
<proteinExistence type="predicted"/>
<evidence type="ECO:0000256" key="1">
    <source>
        <dbReference type="ARBA" id="ARBA00004370"/>
    </source>
</evidence>
<evidence type="ECO:0000259" key="6">
    <source>
        <dbReference type="PROSITE" id="PS50836"/>
    </source>
</evidence>
<name>A0A7N2MAS6_QUELO</name>
<evidence type="ECO:0000256" key="2">
    <source>
        <dbReference type="ARBA" id="ARBA00022448"/>
    </source>
</evidence>
<feature type="domain" description="DOMON" evidence="6">
    <location>
        <begin position="58"/>
        <end position="171"/>
    </location>
</feature>
<dbReference type="InterPro" id="IPR005018">
    <property type="entry name" value="DOMON_domain"/>
</dbReference>
<dbReference type="Pfam" id="PF04526">
    <property type="entry name" value="DUF568"/>
    <property type="match status" value="1"/>
</dbReference>
<evidence type="ECO:0000313" key="8">
    <source>
        <dbReference type="Proteomes" id="UP000594261"/>
    </source>
</evidence>
<evidence type="ECO:0000256" key="5">
    <source>
        <dbReference type="ARBA" id="ARBA00023136"/>
    </source>
</evidence>
<keyword evidence="8" id="KW-1185">Reference proteome</keyword>
<keyword evidence="3" id="KW-0732">Signal</keyword>
<reference evidence="7" key="2">
    <citation type="submission" date="2021-01" db="UniProtKB">
        <authorList>
            <consortium name="EnsemblPlants"/>
        </authorList>
    </citation>
    <scope>IDENTIFICATION</scope>
</reference>
<reference evidence="7 8" key="1">
    <citation type="journal article" date="2016" name="G3 (Bethesda)">
        <title>First Draft Assembly and Annotation of the Genome of a California Endemic Oak Quercus lobata Nee (Fagaceae).</title>
        <authorList>
            <person name="Sork V.L."/>
            <person name="Fitz-Gibbon S.T."/>
            <person name="Puiu D."/>
            <person name="Crepeau M."/>
            <person name="Gugger P.F."/>
            <person name="Sherman R."/>
            <person name="Stevens K."/>
            <person name="Langley C.H."/>
            <person name="Pellegrini M."/>
            <person name="Salzberg S.L."/>
        </authorList>
    </citation>
    <scope>NUCLEOTIDE SEQUENCE [LARGE SCALE GENOMIC DNA]</scope>
    <source>
        <strain evidence="7 8">cv. SW786</strain>
    </source>
</reference>
<dbReference type="PANTHER" id="PTHR23130">
    <property type="entry name" value="CYTOCHROME B561 AND DOMON DOMAIN-CONTAINING PROTEIN"/>
    <property type="match status" value="1"/>
</dbReference>
<evidence type="ECO:0000256" key="4">
    <source>
        <dbReference type="ARBA" id="ARBA00022982"/>
    </source>
</evidence>
<dbReference type="CDD" id="cd09629">
    <property type="entry name" value="DOMON_CIL1_like"/>
    <property type="match status" value="1"/>
</dbReference>
<dbReference type="AlphaFoldDB" id="A0A7N2MAS6"/>
<dbReference type="EMBL" id="LRBV02000008">
    <property type="status" value="NOT_ANNOTATED_CDS"/>
    <property type="molecule type" value="Genomic_DNA"/>
</dbReference>
<dbReference type="InterPro" id="IPR045265">
    <property type="entry name" value="AIR12_DOMON"/>
</dbReference>
<sequence>MISFKEPVRVEQVRKELIRVERVQKKHPPVYISSAQTCSNYTFSTNQVFNSCIDLPVLQSHLHWNYIPSTRSIQIAYRATQTSTGWIAWAINPTGTSMIGSQAIVAFLNANGTMTAYTTPITSYNPSMKQAALSFRVSNISATYAKNEMTIFGVVGPLNNGTTVNHVWQAGSSVVNNIPQMHPTSGPNIQSVGILDFLSR</sequence>
<dbReference type="GO" id="GO:0016020">
    <property type="term" value="C:membrane"/>
    <property type="evidence" value="ECO:0007669"/>
    <property type="project" value="UniProtKB-SubCell"/>
</dbReference>
<keyword evidence="5" id="KW-0472">Membrane</keyword>
<evidence type="ECO:0000313" key="7">
    <source>
        <dbReference type="EnsemblPlants" id="QL08p028929:mrna"/>
    </source>
</evidence>